<feature type="compositionally biased region" description="Pro residues" evidence="14">
    <location>
        <begin position="63"/>
        <end position="75"/>
    </location>
</feature>
<evidence type="ECO:0000256" key="4">
    <source>
        <dbReference type="ARBA" id="ARBA00022692"/>
    </source>
</evidence>
<accession>A0A0P0WUA1</accession>
<evidence type="ECO:0000256" key="10">
    <source>
        <dbReference type="ARBA" id="ARBA00056537"/>
    </source>
</evidence>
<sequence>MGSHPGGLESIFDSSLKYTQNKKAKRRPGRTEAHRKAAAAATRADDRLKRQSRAVSTRARGPWPWPAPTGPPPAPQRRCGGEAASPSSCCCCGGRRLPSWWRRGARRARRPWRRRSRPRPPRAWRSPPCSSPTPCSWPPPASPAAAPTGGTARPRSAPAPAPTTTTTTRRPAASPTPWCSSKSPCTTRGRYAPTYFLTVRIRAGSRVKSTKSVKPYPYAYTARVRTAHLGSVWSQVYKLSIGAACGLSWPSDRLIVQVLDDSTDPTVKGLVELECKSWGNKGKNVKYEVRNTRKGYKAGALKEGLLRDYVQQCNYVAIFDADFQPEPDFLLRTIPYLVRNPQIGLVQAHWEFVNTSECLMTRIQKMTLHYHFKVEQEGGSSTFAFFGFNGTAGVWRISALEEAGGWKDRTTVEDMDLAVRAGLKGWKFVYLADVKVKSELPSNLKTYRHQQHRWTCGAANLFRKVGAEILFTKEVPFWWKFYLLYSFFFVRKVVAHVVPFMLYCVVIPFSVLIPEVTVPVWGVVYVPTTITLLHAIRNTSSIHFIPFWILFENVMSFHRTKAMFIGLLELGGVNEWVVTEKLGNGSNTKPASQILERPPCRFWDRYKIDRDIKIFDQY</sequence>
<dbReference type="Gramene" id="Os06t0230100-00">
    <property type="protein sequence ID" value="Os06t0230100-00"/>
    <property type="gene ID" value="Os06g0230100"/>
</dbReference>
<keyword evidence="17" id="KW-1185">Reference proteome</keyword>
<dbReference type="PANTHER" id="PTHR32044:SF98">
    <property type="entry name" value="GLUCOMANNAN 4-BETA-MANNOSYLTRANSFERASE 3-RELATED"/>
    <property type="match status" value="1"/>
</dbReference>
<evidence type="ECO:0000256" key="12">
    <source>
        <dbReference type="ARBA" id="ARBA00066505"/>
    </source>
</evidence>
<dbReference type="FunFam" id="3.90.550.10:FF:000057">
    <property type="entry name" value="Glycosyltransferase-like protein, family 2"/>
    <property type="match status" value="1"/>
</dbReference>
<reference evidence="16 17" key="3">
    <citation type="journal article" date="2013" name="Rice">
        <title>Improvement of the Oryza sativa Nipponbare reference genome using next generation sequence and optical map data.</title>
        <authorList>
            <person name="Kawahara Y."/>
            <person name="de la Bastide M."/>
            <person name="Hamilton J.P."/>
            <person name="Kanamori H."/>
            <person name="McCombie W.R."/>
            <person name="Ouyang S."/>
            <person name="Schwartz D.C."/>
            <person name="Tanaka T."/>
            <person name="Wu J."/>
            <person name="Zhou S."/>
            <person name="Childs K.L."/>
            <person name="Davidson R.M."/>
            <person name="Lin H."/>
            <person name="Quesada-Ocampo L."/>
            <person name="Vaillancourt B."/>
            <person name="Sakai H."/>
            <person name="Lee S.S."/>
            <person name="Kim J."/>
            <person name="Numa H."/>
            <person name="Itoh T."/>
            <person name="Buell C.R."/>
            <person name="Matsumoto T."/>
        </authorList>
    </citation>
    <scope>NUCLEOTIDE SEQUENCE [LARGE SCALE GENOMIC DNA]</scope>
    <source>
        <strain evidence="17">cv. Nipponbare</strain>
    </source>
</reference>
<dbReference type="InterPro" id="IPR001173">
    <property type="entry name" value="Glyco_trans_2-like"/>
</dbReference>
<feature type="compositionally biased region" description="Basic residues" evidence="14">
    <location>
        <begin position="103"/>
        <end position="122"/>
    </location>
</feature>
<dbReference type="SUPFAM" id="SSF53448">
    <property type="entry name" value="Nucleotide-diphospho-sugar transferases"/>
    <property type="match status" value="1"/>
</dbReference>
<comment type="similarity">
    <text evidence="11">Belongs to the glycosyltransferase 2 family. Plant cellulose synthase-like A subfamily.</text>
</comment>
<dbReference type="InterPro" id="IPR029044">
    <property type="entry name" value="Nucleotide-diphossugar_trans"/>
</dbReference>
<evidence type="ECO:0000256" key="11">
    <source>
        <dbReference type="ARBA" id="ARBA00060879"/>
    </source>
</evidence>
<evidence type="ECO:0000256" key="13">
    <source>
        <dbReference type="ARBA" id="ARBA00076024"/>
    </source>
</evidence>
<keyword evidence="4" id="KW-0812">Transmembrane</keyword>
<dbReference type="Pfam" id="PF13632">
    <property type="entry name" value="Glyco_trans_2_3"/>
    <property type="match status" value="1"/>
</dbReference>
<keyword evidence="6" id="KW-0333">Golgi apparatus</keyword>
<feature type="compositionally biased region" description="Pro residues" evidence="14">
    <location>
        <begin position="129"/>
        <end position="142"/>
    </location>
</feature>
<feature type="domain" description="Glycosyltransferase 2-like" evidence="15">
    <location>
        <begin position="315"/>
        <end position="511"/>
    </location>
</feature>
<evidence type="ECO:0000256" key="7">
    <source>
        <dbReference type="ARBA" id="ARBA00023136"/>
    </source>
</evidence>
<keyword evidence="7" id="KW-0472">Membrane</keyword>
<dbReference type="PANTHER" id="PTHR32044">
    <property type="entry name" value="GLUCOMANNAN 4-BETA-MANNOSYLTRANSFERASE 9"/>
    <property type="match status" value="1"/>
</dbReference>
<dbReference type="GO" id="GO:0000139">
    <property type="term" value="C:Golgi membrane"/>
    <property type="evidence" value="ECO:0007669"/>
    <property type="project" value="UniProtKB-SubCell"/>
</dbReference>
<reference evidence="17" key="1">
    <citation type="journal article" date="2005" name="Nature">
        <title>The map-based sequence of the rice genome.</title>
        <authorList>
            <consortium name="International rice genome sequencing project (IRGSP)"/>
            <person name="Matsumoto T."/>
            <person name="Wu J."/>
            <person name="Kanamori H."/>
            <person name="Katayose Y."/>
            <person name="Fujisawa M."/>
            <person name="Namiki N."/>
            <person name="Mizuno H."/>
            <person name="Yamamoto K."/>
            <person name="Antonio B.A."/>
            <person name="Baba T."/>
            <person name="Sakata K."/>
            <person name="Nagamura Y."/>
            <person name="Aoki H."/>
            <person name="Arikawa K."/>
            <person name="Arita K."/>
            <person name="Bito T."/>
            <person name="Chiden Y."/>
            <person name="Fujitsuka N."/>
            <person name="Fukunaka R."/>
            <person name="Hamada M."/>
            <person name="Harada C."/>
            <person name="Hayashi A."/>
            <person name="Hijishita S."/>
            <person name="Honda M."/>
            <person name="Hosokawa S."/>
            <person name="Ichikawa Y."/>
            <person name="Idonuma A."/>
            <person name="Iijima M."/>
            <person name="Ikeda M."/>
            <person name="Ikeno M."/>
            <person name="Ito K."/>
            <person name="Ito S."/>
            <person name="Ito T."/>
            <person name="Ito Y."/>
            <person name="Ito Y."/>
            <person name="Iwabuchi A."/>
            <person name="Kamiya K."/>
            <person name="Karasawa W."/>
            <person name="Kurita K."/>
            <person name="Katagiri S."/>
            <person name="Kikuta A."/>
            <person name="Kobayashi H."/>
            <person name="Kobayashi N."/>
            <person name="Machita K."/>
            <person name="Maehara T."/>
            <person name="Masukawa M."/>
            <person name="Mizubayashi T."/>
            <person name="Mukai Y."/>
            <person name="Nagasaki H."/>
            <person name="Nagata Y."/>
            <person name="Naito S."/>
            <person name="Nakashima M."/>
            <person name="Nakama Y."/>
            <person name="Nakamichi Y."/>
            <person name="Nakamura M."/>
            <person name="Meguro A."/>
            <person name="Negishi M."/>
            <person name="Ohta I."/>
            <person name="Ohta T."/>
            <person name="Okamoto M."/>
            <person name="Ono N."/>
            <person name="Saji S."/>
            <person name="Sakaguchi M."/>
            <person name="Sakai K."/>
            <person name="Shibata M."/>
            <person name="Shimokawa T."/>
            <person name="Song J."/>
            <person name="Takazaki Y."/>
            <person name="Terasawa K."/>
            <person name="Tsugane M."/>
            <person name="Tsuji K."/>
            <person name="Ueda S."/>
            <person name="Waki K."/>
            <person name="Yamagata H."/>
            <person name="Yamamoto M."/>
            <person name="Yamamoto S."/>
            <person name="Yamane H."/>
            <person name="Yoshiki S."/>
            <person name="Yoshihara R."/>
            <person name="Yukawa K."/>
            <person name="Zhong H."/>
            <person name="Yano M."/>
            <person name="Yuan Q."/>
            <person name="Ouyang S."/>
            <person name="Liu J."/>
            <person name="Jones K.M."/>
            <person name="Gansberger K."/>
            <person name="Moffat K."/>
            <person name="Hill J."/>
            <person name="Bera J."/>
            <person name="Fadrosh D."/>
            <person name="Jin S."/>
            <person name="Johri S."/>
            <person name="Kim M."/>
            <person name="Overton L."/>
            <person name="Reardon M."/>
            <person name="Tsitrin T."/>
            <person name="Vuong H."/>
            <person name="Weaver B."/>
            <person name="Ciecko A."/>
            <person name="Tallon L."/>
            <person name="Jackson J."/>
            <person name="Pai G."/>
            <person name="Aken S.V."/>
            <person name="Utterback T."/>
            <person name="Reidmuller S."/>
            <person name="Feldblyum T."/>
            <person name="Hsiao J."/>
            <person name="Zismann V."/>
            <person name="Iobst S."/>
            <person name="de Vazeille A.R."/>
            <person name="Buell C.R."/>
            <person name="Ying K."/>
            <person name="Li Y."/>
            <person name="Lu T."/>
            <person name="Huang Y."/>
            <person name="Zhao Q."/>
            <person name="Feng Q."/>
            <person name="Zhang L."/>
            <person name="Zhu J."/>
            <person name="Weng Q."/>
            <person name="Mu J."/>
            <person name="Lu Y."/>
            <person name="Fan D."/>
            <person name="Liu Y."/>
            <person name="Guan J."/>
            <person name="Zhang Y."/>
            <person name="Yu S."/>
            <person name="Liu X."/>
            <person name="Zhang Y."/>
            <person name="Hong G."/>
            <person name="Han B."/>
            <person name="Choisne N."/>
            <person name="Demange N."/>
            <person name="Orjeda G."/>
            <person name="Samain S."/>
            <person name="Cattolico L."/>
            <person name="Pelletier E."/>
            <person name="Couloux A."/>
            <person name="Segurens B."/>
            <person name="Wincker P."/>
            <person name="D'Hont A."/>
            <person name="Scarpelli C."/>
            <person name="Weissenbach J."/>
            <person name="Salanoubat M."/>
            <person name="Quetier F."/>
            <person name="Yu Y."/>
            <person name="Kim H.R."/>
            <person name="Rambo T."/>
            <person name="Currie J."/>
            <person name="Collura K."/>
            <person name="Luo M."/>
            <person name="Yang T."/>
            <person name="Ammiraju J.S.S."/>
            <person name="Engler F."/>
            <person name="Soderlund C."/>
            <person name="Wing R.A."/>
            <person name="Palmer L.E."/>
            <person name="de la Bastide M."/>
            <person name="Spiegel L."/>
            <person name="Nascimento L."/>
            <person name="Zutavern T."/>
            <person name="O'Shaughnessy A."/>
            <person name="Dike S."/>
            <person name="Dedhia N."/>
            <person name="Preston R."/>
            <person name="Balija V."/>
            <person name="McCombie W.R."/>
            <person name="Chow T."/>
            <person name="Chen H."/>
            <person name="Chung M."/>
            <person name="Chen C."/>
            <person name="Shaw J."/>
            <person name="Wu H."/>
            <person name="Hsiao K."/>
            <person name="Chao Y."/>
            <person name="Chu M."/>
            <person name="Cheng C."/>
            <person name="Hour A."/>
            <person name="Lee P."/>
            <person name="Lin S."/>
            <person name="Lin Y."/>
            <person name="Liou J."/>
            <person name="Liu S."/>
            <person name="Hsing Y."/>
            <person name="Raghuvanshi S."/>
            <person name="Mohanty A."/>
            <person name="Bharti A.K."/>
            <person name="Gaur A."/>
            <person name="Gupta V."/>
            <person name="Kumar D."/>
            <person name="Ravi V."/>
            <person name="Vij S."/>
            <person name="Kapur A."/>
            <person name="Khurana P."/>
            <person name="Khurana P."/>
            <person name="Khurana J.P."/>
            <person name="Tyagi A.K."/>
            <person name="Gaikwad K."/>
            <person name="Singh A."/>
            <person name="Dalal V."/>
            <person name="Srivastava S."/>
            <person name="Dixit A."/>
            <person name="Pal A.K."/>
            <person name="Ghazi I.A."/>
            <person name="Yadav M."/>
            <person name="Pandit A."/>
            <person name="Bhargava A."/>
            <person name="Sureshbabu K."/>
            <person name="Batra K."/>
            <person name="Sharma T.R."/>
            <person name="Mohapatra T."/>
            <person name="Singh N.K."/>
            <person name="Messing J."/>
            <person name="Nelson A.B."/>
            <person name="Fuks G."/>
            <person name="Kavchok S."/>
            <person name="Keizer G."/>
            <person name="Linton E."/>
            <person name="Llaca V."/>
            <person name="Song R."/>
            <person name="Tanyolac B."/>
            <person name="Young S."/>
            <person name="Ho-Il K."/>
            <person name="Hahn J.H."/>
            <person name="Sangsakoo G."/>
            <person name="Vanavichit A."/>
            <person name="de Mattos Luiz.A.T."/>
            <person name="Zimmer P.D."/>
            <person name="Malone G."/>
            <person name="Dellagostin O."/>
            <person name="de Oliveira A.C."/>
            <person name="Bevan M."/>
            <person name="Bancroft I."/>
            <person name="Minx P."/>
            <person name="Cordum H."/>
            <person name="Wilson R."/>
            <person name="Cheng Z."/>
            <person name="Jin W."/>
            <person name="Jiang J."/>
            <person name="Leong S.A."/>
            <person name="Iwama H."/>
            <person name="Gojobori T."/>
            <person name="Itoh T."/>
            <person name="Niimura Y."/>
            <person name="Fujii Y."/>
            <person name="Habara T."/>
            <person name="Sakai H."/>
            <person name="Sato Y."/>
            <person name="Wilson G."/>
            <person name="Kumar K."/>
            <person name="McCouch S."/>
            <person name="Juretic N."/>
            <person name="Hoen D."/>
            <person name="Wright S."/>
            <person name="Bruskiewich R."/>
            <person name="Bureau T."/>
            <person name="Miyao A."/>
            <person name="Hirochika H."/>
            <person name="Nishikawa T."/>
            <person name="Kadowaki K."/>
            <person name="Sugiura M."/>
            <person name="Burr B."/>
            <person name="Sasaki T."/>
        </authorList>
    </citation>
    <scope>NUCLEOTIDE SEQUENCE [LARGE SCALE GENOMIC DNA]</scope>
    <source>
        <strain evidence="17">cv. Nipponbare</strain>
    </source>
</reference>
<organism evidence="16 17">
    <name type="scientific">Oryza sativa subsp. japonica</name>
    <name type="common">Rice</name>
    <dbReference type="NCBI Taxonomy" id="39947"/>
    <lineage>
        <taxon>Eukaryota</taxon>
        <taxon>Viridiplantae</taxon>
        <taxon>Streptophyta</taxon>
        <taxon>Embryophyta</taxon>
        <taxon>Tracheophyta</taxon>
        <taxon>Spermatophyta</taxon>
        <taxon>Magnoliopsida</taxon>
        <taxon>Liliopsida</taxon>
        <taxon>Poales</taxon>
        <taxon>Poaceae</taxon>
        <taxon>BOP clade</taxon>
        <taxon>Oryzoideae</taxon>
        <taxon>Oryzeae</taxon>
        <taxon>Oryzinae</taxon>
        <taxon>Oryza</taxon>
        <taxon>Oryza sativa</taxon>
    </lineage>
</organism>
<evidence type="ECO:0000256" key="5">
    <source>
        <dbReference type="ARBA" id="ARBA00022989"/>
    </source>
</evidence>
<evidence type="ECO:0000256" key="9">
    <source>
        <dbReference type="ARBA" id="ARBA00051800"/>
    </source>
</evidence>
<evidence type="ECO:0000256" key="2">
    <source>
        <dbReference type="ARBA" id="ARBA00022676"/>
    </source>
</evidence>
<dbReference type="Proteomes" id="UP000059680">
    <property type="component" value="Chromosome 6"/>
</dbReference>
<proteinExistence type="inferred from homology"/>
<dbReference type="AlphaFoldDB" id="A0A0P0WUA1"/>
<keyword evidence="2" id="KW-0328">Glycosyltransferase</keyword>
<keyword evidence="8" id="KW-0961">Cell wall biogenesis/degradation</keyword>
<feature type="region of interest" description="Disordered" evidence="14">
    <location>
        <begin position="1"/>
        <end position="88"/>
    </location>
</feature>
<evidence type="ECO:0000313" key="16">
    <source>
        <dbReference type="EMBL" id="BAS96904.1"/>
    </source>
</evidence>
<comment type="catalytic activity">
    <reaction evidence="9">
        <text>GDP-mannose + (glucomannan)n = GDP + (glucomannan)n+1.</text>
        <dbReference type="EC" id="2.4.1.32"/>
    </reaction>
</comment>
<gene>
    <name evidence="16" type="ordered locus">Os06g0230100</name>
    <name evidence="16" type="ORF">OSNPB_060230100</name>
</gene>
<keyword evidence="3" id="KW-0808">Transferase</keyword>
<dbReference type="EMBL" id="AP014962">
    <property type="protein sequence ID" value="BAS96904.1"/>
    <property type="molecule type" value="Genomic_DNA"/>
</dbReference>
<keyword evidence="5" id="KW-1133">Transmembrane helix</keyword>
<name>A0A0P0WUA1_ORYSJ</name>
<evidence type="ECO:0000256" key="1">
    <source>
        <dbReference type="ARBA" id="ARBA00004653"/>
    </source>
</evidence>
<evidence type="ECO:0000256" key="3">
    <source>
        <dbReference type="ARBA" id="ARBA00022679"/>
    </source>
</evidence>
<dbReference type="EC" id="2.4.1.32" evidence="12"/>
<dbReference type="GO" id="GO:0047259">
    <property type="term" value="F:glucomannan 4-beta-mannosyltransferase activity"/>
    <property type="evidence" value="ECO:0007669"/>
    <property type="project" value="UniProtKB-EC"/>
</dbReference>
<evidence type="ECO:0000256" key="14">
    <source>
        <dbReference type="SAM" id="MobiDB-lite"/>
    </source>
</evidence>
<evidence type="ECO:0000313" key="17">
    <source>
        <dbReference type="Proteomes" id="UP000059680"/>
    </source>
</evidence>
<evidence type="ECO:0000256" key="6">
    <source>
        <dbReference type="ARBA" id="ARBA00023034"/>
    </source>
</evidence>
<reference evidence="16 17" key="2">
    <citation type="journal article" date="2013" name="Plant Cell Physiol.">
        <title>Rice Annotation Project Database (RAP-DB): an integrative and interactive database for rice genomics.</title>
        <authorList>
            <person name="Sakai H."/>
            <person name="Lee S.S."/>
            <person name="Tanaka T."/>
            <person name="Numa H."/>
            <person name="Kim J."/>
            <person name="Kawahara Y."/>
            <person name="Wakimoto H."/>
            <person name="Yang C.C."/>
            <person name="Iwamoto M."/>
            <person name="Abe T."/>
            <person name="Yamada Y."/>
            <person name="Muto A."/>
            <person name="Inokuchi H."/>
            <person name="Ikemura T."/>
            <person name="Matsumoto T."/>
            <person name="Sasaki T."/>
            <person name="Itoh T."/>
        </authorList>
    </citation>
    <scope>NUCLEOTIDE SEQUENCE [LARGE SCALE GENOMIC DNA]</scope>
    <source>
        <strain evidence="17">cv. Nipponbare</strain>
    </source>
</reference>
<dbReference type="GO" id="GO:0071555">
    <property type="term" value="P:cell wall organization"/>
    <property type="evidence" value="ECO:0007669"/>
    <property type="project" value="UniProtKB-KW"/>
</dbReference>
<protein>
    <recommendedName>
        <fullName evidence="12">glucomannan 4-beta-mannosyltransferase</fullName>
        <ecNumber evidence="12">2.4.1.32</ecNumber>
    </recommendedName>
    <alternativeName>
        <fullName evidence="13">Glucomannan synthase</fullName>
    </alternativeName>
</protein>
<evidence type="ECO:0000256" key="8">
    <source>
        <dbReference type="ARBA" id="ARBA00023316"/>
    </source>
</evidence>
<feature type="compositionally biased region" description="Low complexity" evidence="14">
    <location>
        <begin position="143"/>
        <end position="177"/>
    </location>
</feature>
<evidence type="ECO:0000259" key="15">
    <source>
        <dbReference type="Pfam" id="PF13632"/>
    </source>
</evidence>
<comment type="subcellular location">
    <subcellularLocation>
        <location evidence="1">Golgi apparatus membrane</location>
        <topology evidence="1">Multi-pass membrane protein</topology>
    </subcellularLocation>
</comment>
<dbReference type="Gene3D" id="3.90.550.10">
    <property type="entry name" value="Spore Coat Polysaccharide Biosynthesis Protein SpsA, Chain A"/>
    <property type="match status" value="1"/>
</dbReference>
<comment type="function">
    <text evidence="10">Probable mannan synthase which consists of a 4-beta-mannosyltransferase activity on mannan using GDP-mannose. The beta-1,4-mannan product is the backbone for galactomannan synthesis by galactomannan galactosyltransferase. Galactomannan is a noncellulosic polysaccharides of plant cell wall.</text>
</comment>
<feature type="region of interest" description="Disordered" evidence="14">
    <location>
        <begin position="103"/>
        <end position="183"/>
    </location>
</feature>